<dbReference type="PANTHER" id="PTHR46211">
    <property type="entry name" value="GLYCEROPHOSPHORYL DIESTER PHOSPHODIESTERASE"/>
    <property type="match status" value="1"/>
</dbReference>
<evidence type="ECO:0000313" key="5">
    <source>
        <dbReference type="Proteomes" id="UP000318483"/>
    </source>
</evidence>
<dbReference type="PANTHER" id="PTHR46211:SF14">
    <property type="entry name" value="GLYCEROPHOSPHODIESTER PHOSPHODIESTERASE"/>
    <property type="match status" value="1"/>
</dbReference>
<dbReference type="GO" id="GO:0008081">
    <property type="term" value="F:phosphoric diester hydrolase activity"/>
    <property type="evidence" value="ECO:0007669"/>
    <property type="project" value="InterPro"/>
</dbReference>
<dbReference type="OrthoDB" id="1854250at2"/>
<proteinExistence type="predicted"/>
<gene>
    <name evidence="4" type="ORF">FPZ52_09465</name>
</gene>
<feature type="domain" description="GP-PDE" evidence="3">
    <location>
        <begin position="38"/>
        <end position="313"/>
    </location>
</feature>
<organism evidence="4 5">
    <name type="scientific">Qingshengfaniella alkalisoli</name>
    <dbReference type="NCBI Taxonomy" id="2599296"/>
    <lineage>
        <taxon>Bacteria</taxon>
        <taxon>Pseudomonadati</taxon>
        <taxon>Pseudomonadota</taxon>
        <taxon>Alphaproteobacteria</taxon>
        <taxon>Rhodobacterales</taxon>
        <taxon>Paracoccaceae</taxon>
        <taxon>Qingshengfaniella</taxon>
    </lineage>
</organism>
<keyword evidence="1" id="KW-0472">Membrane</keyword>
<evidence type="ECO:0000259" key="3">
    <source>
        <dbReference type="PROSITE" id="PS51704"/>
    </source>
</evidence>
<keyword evidence="1" id="KW-1133">Transmembrane helix</keyword>
<keyword evidence="1" id="KW-0812">Transmembrane</keyword>
<feature type="signal peptide" evidence="2">
    <location>
        <begin position="1"/>
        <end position="24"/>
    </location>
</feature>
<dbReference type="PROSITE" id="PS51704">
    <property type="entry name" value="GP_PDE"/>
    <property type="match status" value="1"/>
</dbReference>
<dbReference type="InterPro" id="IPR022472">
    <property type="entry name" value="VPLPA-CTERM"/>
</dbReference>
<dbReference type="GO" id="GO:0006629">
    <property type="term" value="P:lipid metabolic process"/>
    <property type="evidence" value="ECO:0007669"/>
    <property type="project" value="InterPro"/>
</dbReference>
<keyword evidence="2" id="KW-0732">Signal</keyword>
<dbReference type="EMBL" id="CP042261">
    <property type="protein sequence ID" value="QDY70313.1"/>
    <property type="molecule type" value="Genomic_DNA"/>
</dbReference>
<dbReference type="RefSeq" id="WP_146365732.1">
    <property type="nucleotide sequence ID" value="NZ_CP042261.1"/>
</dbReference>
<dbReference type="NCBIfam" id="TIGR03370">
    <property type="entry name" value="VPLPA-CTERM"/>
    <property type="match status" value="1"/>
</dbReference>
<dbReference type="AlphaFoldDB" id="A0A5B8IXE7"/>
<dbReference type="Gene3D" id="3.20.20.190">
    <property type="entry name" value="Phosphatidylinositol (PI) phosphodiesterase"/>
    <property type="match status" value="1"/>
</dbReference>
<feature type="chain" id="PRO_5022800196" evidence="2">
    <location>
        <begin position="25"/>
        <end position="348"/>
    </location>
</feature>
<feature type="transmembrane region" description="Helical" evidence="1">
    <location>
        <begin position="322"/>
        <end position="341"/>
    </location>
</feature>
<sequence>MLTLARLGGAAIVAALLPVMSAQAATIPGAKTLDGERAIVIAHRGAPAYLPENSIGGNELSVDMGAEYIETDVMMTKDGVLIAMHDSTLTRTTDVEDIYAPRNGGYRVSDFTYEEIQALTLTGNTDYPGYTPTDGDPWRVPTFADMLDALTDYNAANGTNVGILTEGKYGYSSATNQAVIDTLIEKGYDTPEKSAVQSFDFDNVAEYAELIGAAGVDMGVAQLGGAFFNGAEWTVSGVKTLTELAGYMDTVAVSYGSIQQSFIEAAHALGLKVFAWTFRPTDLEDAYADMANFLEWGLDGFITDNPDYVGTVLDDYYGATPVPLPAGLPLLGAGVVALGFMRRKRREA</sequence>
<dbReference type="Pfam" id="PF03009">
    <property type="entry name" value="GDPD"/>
    <property type="match status" value="1"/>
</dbReference>
<dbReference type="InterPro" id="IPR030395">
    <property type="entry name" value="GP_PDE_dom"/>
</dbReference>
<name>A0A5B8IXE7_9RHOB</name>
<accession>A0A5B8IXE7</accession>
<evidence type="ECO:0000256" key="1">
    <source>
        <dbReference type="SAM" id="Phobius"/>
    </source>
</evidence>
<dbReference type="Proteomes" id="UP000318483">
    <property type="component" value="Chromosome"/>
</dbReference>
<dbReference type="KEGG" id="lit:FPZ52_09465"/>
<keyword evidence="5" id="KW-1185">Reference proteome</keyword>
<dbReference type="SUPFAM" id="SSF51695">
    <property type="entry name" value="PLC-like phosphodiesterases"/>
    <property type="match status" value="1"/>
</dbReference>
<evidence type="ECO:0000313" key="4">
    <source>
        <dbReference type="EMBL" id="QDY70313.1"/>
    </source>
</evidence>
<dbReference type="InterPro" id="IPR017946">
    <property type="entry name" value="PLC-like_Pdiesterase_TIM-brl"/>
</dbReference>
<reference evidence="4 5" key="1">
    <citation type="submission" date="2019-07" db="EMBL/GenBank/DDBJ databases">
        <title>Litoreibacter alkalisoli sp. nov., isolated from saline-alkaline soil.</title>
        <authorList>
            <person name="Wang S."/>
            <person name="Xu L."/>
            <person name="Xing Y.-T."/>
            <person name="Sun J.-Q."/>
        </authorList>
    </citation>
    <scope>NUCLEOTIDE SEQUENCE [LARGE SCALE GENOMIC DNA]</scope>
    <source>
        <strain evidence="4 5">LN3S51</strain>
    </source>
</reference>
<protein>
    <submittedName>
        <fullName evidence="4">VPLPA-CTERM sorting domain-containing protein</fullName>
    </submittedName>
</protein>
<evidence type="ECO:0000256" key="2">
    <source>
        <dbReference type="SAM" id="SignalP"/>
    </source>
</evidence>